<feature type="transmembrane region" description="Helical" evidence="7">
    <location>
        <begin position="114"/>
        <end position="134"/>
    </location>
</feature>
<dbReference type="Pfam" id="PF03458">
    <property type="entry name" value="Gly_transporter"/>
    <property type="match status" value="2"/>
</dbReference>
<proteinExistence type="inferred from homology"/>
<evidence type="ECO:0000256" key="1">
    <source>
        <dbReference type="ARBA" id="ARBA00004651"/>
    </source>
</evidence>
<feature type="transmembrane region" description="Helical" evidence="7">
    <location>
        <begin position="6"/>
        <end position="25"/>
    </location>
</feature>
<keyword evidence="4 7" id="KW-0812">Transmembrane</keyword>
<evidence type="ECO:0000313" key="10">
    <source>
        <dbReference type="Proteomes" id="UP000294980"/>
    </source>
</evidence>
<evidence type="ECO:0000256" key="6">
    <source>
        <dbReference type="ARBA" id="ARBA00023136"/>
    </source>
</evidence>
<sequence>MPGLVSYFDLIAVAVFAVSGALAAAEEKLDMLGFILFGTLTGIGGGTVRDLLLQSGPVFWIASVEYLWVCIGASVATWFLAPFLQSAQRVLLWADGAGLALFSVLGAAKALDAGAAGVVAVVMGVMSASFGSLLRDTLMNRIPILLGPEIYVTACLLGAVGYATLTTAGVPVQAAMPLAIAAAFALRAAALIWGLRLPKYARSGASRP</sequence>
<dbReference type="PANTHER" id="PTHR30506">
    <property type="entry name" value="INNER MEMBRANE PROTEIN"/>
    <property type="match status" value="1"/>
</dbReference>
<gene>
    <name evidence="9" type="ORF">EV688_11859</name>
</gene>
<evidence type="ECO:0000256" key="4">
    <source>
        <dbReference type="ARBA" id="ARBA00022692"/>
    </source>
</evidence>
<dbReference type="Proteomes" id="UP000294980">
    <property type="component" value="Unassembled WGS sequence"/>
</dbReference>
<reference evidence="9 10" key="1">
    <citation type="submission" date="2019-03" db="EMBL/GenBank/DDBJ databases">
        <title>Genomic Encyclopedia of Type Strains, Phase IV (KMG-IV): sequencing the most valuable type-strain genomes for metagenomic binning, comparative biology and taxonomic classification.</title>
        <authorList>
            <person name="Goeker M."/>
        </authorList>
    </citation>
    <scope>NUCLEOTIDE SEQUENCE [LARGE SCALE GENOMIC DNA]</scope>
    <source>
        <strain evidence="9 10">DSM 23344</strain>
    </source>
</reference>
<dbReference type="InterPro" id="IPR005115">
    <property type="entry name" value="Gly_transporter"/>
</dbReference>
<feature type="transmembrane region" description="Helical" evidence="7">
    <location>
        <begin position="174"/>
        <end position="195"/>
    </location>
</feature>
<evidence type="ECO:0000259" key="8">
    <source>
        <dbReference type="Pfam" id="PF03458"/>
    </source>
</evidence>
<feature type="transmembrane region" description="Helical" evidence="7">
    <location>
        <begin position="58"/>
        <end position="81"/>
    </location>
</feature>
<feature type="domain" description="Glycine transporter" evidence="8">
    <location>
        <begin position="7"/>
        <end position="81"/>
    </location>
</feature>
<evidence type="ECO:0000313" key="9">
    <source>
        <dbReference type="EMBL" id="TCO72632.1"/>
    </source>
</evidence>
<feature type="transmembrane region" description="Helical" evidence="7">
    <location>
        <begin position="32"/>
        <end position="52"/>
    </location>
</feature>
<dbReference type="PANTHER" id="PTHR30506:SF3">
    <property type="entry name" value="UPF0126 INNER MEMBRANE PROTEIN YADS-RELATED"/>
    <property type="match status" value="1"/>
</dbReference>
<keyword evidence="6 7" id="KW-0472">Membrane</keyword>
<name>A0A4R2KJD5_9GAMM</name>
<dbReference type="AlphaFoldDB" id="A0A4R2KJD5"/>
<protein>
    <submittedName>
        <fullName evidence="9">Putative membrane protein YeiH</fullName>
    </submittedName>
</protein>
<dbReference type="RefSeq" id="WP_117319253.1">
    <property type="nucleotide sequence ID" value="NZ_QQSW01000022.1"/>
</dbReference>
<dbReference type="EMBL" id="SLWX01000018">
    <property type="protein sequence ID" value="TCO72632.1"/>
    <property type="molecule type" value="Genomic_DNA"/>
</dbReference>
<accession>A0A4R2KJD5</accession>
<dbReference type="OrthoDB" id="9791874at2"/>
<feature type="transmembrane region" description="Helical" evidence="7">
    <location>
        <begin position="90"/>
        <end position="108"/>
    </location>
</feature>
<comment type="caution">
    <text evidence="9">The sequence shown here is derived from an EMBL/GenBank/DDBJ whole genome shotgun (WGS) entry which is preliminary data.</text>
</comment>
<evidence type="ECO:0000256" key="2">
    <source>
        <dbReference type="ARBA" id="ARBA00008193"/>
    </source>
</evidence>
<evidence type="ECO:0000256" key="5">
    <source>
        <dbReference type="ARBA" id="ARBA00022989"/>
    </source>
</evidence>
<keyword evidence="5 7" id="KW-1133">Transmembrane helix</keyword>
<feature type="domain" description="Glycine transporter" evidence="8">
    <location>
        <begin position="92"/>
        <end position="165"/>
    </location>
</feature>
<feature type="transmembrane region" description="Helical" evidence="7">
    <location>
        <begin position="146"/>
        <end position="168"/>
    </location>
</feature>
<comment type="similarity">
    <text evidence="2">Belongs to the UPF0126 family.</text>
</comment>
<keyword evidence="3" id="KW-1003">Cell membrane</keyword>
<dbReference type="GO" id="GO:0005886">
    <property type="term" value="C:plasma membrane"/>
    <property type="evidence" value="ECO:0007669"/>
    <property type="project" value="UniProtKB-SubCell"/>
</dbReference>
<organism evidence="9 10">
    <name type="scientific">Chromatocurvus halotolerans</name>
    <dbReference type="NCBI Taxonomy" id="1132028"/>
    <lineage>
        <taxon>Bacteria</taxon>
        <taxon>Pseudomonadati</taxon>
        <taxon>Pseudomonadota</taxon>
        <taxon>Gammaproteobacteria</taxon>
        <taxon>Cellvibrionales</taxon>
        <taxon>Halieaceae</taxon>
        <taxon>Chromatocurvus</taxon>
    </lineage>
</organism>
<evidence type="ECO:0000256" key="7">
    <source>
        <dbReference type="SAM" id="Phobius"/>
    </source>
</evidence>
<evidence type="ECO:0000256" key="3">
    <source>
        <dbReference type="ARBA" id="ARBA00022475"/>
    </source>
</evidence>
<keyword evidence="10" id="KW-1185">Reference proteome</keyword>
<comment type="subcellular location">
    <subcellularLocation>
        <location evidence="1">Cell membrane</location>
        <topology evidence="1">Multi-pass membrane protein</topology>
    </subcellularLocation>
</comment>